<reference evidence="1 2" key="1">
    <citation type="journal article" date="2019" name="Commun. Biol.">
        <title>The bagworm genome reveals a unique fibroin gene that provides high tensile strength.</title>
        <authorList>
            <person name="Kono N."/>
            <person name="Nakamura H."/>
            <person name="Ohtoshi R."/>
            <person name="Tomita M."/>
            <person name="Numata K."/>
            <person name="Arakawa K."/>
        </authorList>
    </citation>
    <scope>NUCLEOTIDE SEQUENCE [LARGE SCALE GENOMIC DNA]</scope>
</reference>
<gene>
    <name evidence="1" type="ORF">EVAR_83813_1</name>
</gene>
<proteinExistence type="predicted"/>
<dbReference type="Proteomes" id="UP000299102">
    <property type="component" value="Unassembled WGS sequence"/>
</dbReference>
<evidence type="ECO:0000313" key="2">
    <source>
        <dbReference type="Proteomes" id="UP000299102"/>
    </source>
</evidence>
<dbReference type="AlphaFoldDB" id="A0A4C1WIC2"/>
<organism evidence="1 2">
    <name type="scientific">Eumeta variegata</name>
    <name type="common">Bagworm moth</name>
    <name type="synonym">Eumeta japonica</name>
    <dbReference type="NCBI Taxonomy" id="151549"/>
    <lineage>
        <taxon>Eukaryota</taxon>
        <taxon>Metazoa</taxon>
        <taxon>Ecdysozoa</taxon>
        <taxon>Arthropoda</taxon>
        <taxon>Hexapoda</taxon>
        <taxon>Insecta</taxon>
        <taxon>Pterygota</taxon>
        <taxon>Neoptera</taxon>
        <taxon>Endopterygota</taxon>
        <taxon>Lepidoptera</taxon>
        <taxon>Glossata</taxon>
        <taxon>Ditrysia</taxon>
        <taxon>Tineoidea</taxon>
        <taxon>Psychidae</taxon>
        <taxon>Oiketicinae</taxon>
        <taxon>Eumeta</taxon>
    </lineage>
</organism>
<comment type="caution">
    <text evidence="1">The sequence shown here is derived from an EMBL/GenBank/DDBJ whole genome shotgun (WGS) entry which is preliminary data.</text>
</comment>
<protein>
    <submittedName>
        <fullName evidence="1">Uncharacterized protein</fullName>
    </submittedName>
</protein>
<keyword evidence="2" id="KW-1185">Reference proteome</keyword>
<accession>A0A4C1WIC2</accession>
<evidence type="ECO:0000313" key="1">
    <source>
        <dbReference type="EMBL" id="GBP49864.1"/>
    </source>
</evidence>
<dbReference type="EMBL" id="BGZK01000553">
    <property type="protein sequence ID" value="GBP49864.1"/>
    <property type="molecule type" value="Genomic_DNA"/>
</dbReference>
<name>A0A4C1WIC2_EUMVA</name>
<sequence>MLIATAGNTESNTCWVFLTTRTCKCRHGPHDPADSRVGPAAYSAYRYICPRGVRPSSAEPVRRSLKGPTATRRFRALV</sequence>